<evidence type="ECO:0000313" key="2">
    <source>
        <dbReference type="EMBL" id="ACR37210.1"/>
    </source>
</evidence>
<organism evidence="2">
    <name type="scientific">Zea mays</name>
    <name type="common">Maize</name>
    <dbReference type="NCBI Taxonomy" id="4577"/>
    <lineage>
        <taxon>Eukaryota</taxon>
        <taxon>Viridiplantae</taxon>
        <taxon>Streptophyta</taxon>
        <taxon>Embryophyta</taxon>
        <taxon>Tracheophyta</taxon>
        <taxon>Spermatophyta</taxon>
        <taxon>Magnoliopsida</taxon>
        <taxon>Liliopsida</taxon>
        <taxon>Poales</taxon>
        <taxon>Poaceae</taxon>
        <taxon>PACMAD clade</taxon>
        <taxon>Panicoideae</taxon>
        <taxon>Andropogonodae</taxon>
        <taxon>Andropogoneae</taxon>
        <taxon>Tripsacinae</taxon>
        <taxon>Zea</taxon>
    </lineage>
</organism>
<dbReference type="EMBL" id="BT086857">
    <property type="protein sequence ID" value="ACR37210.1"/>
    <property type="molecule type" value="mRNA"/>
</dbReference>
<protein>
    <submittedName>
        <fullName evidence="2">Uncharacterized protein</fullName>
    </submittedName>
</protein>
<sequence>MRVDAGGEAGEKVQGRDGAHAPPERGQHQQLHPPDGRRVEVEAAGVELRQRRRLALLHLGGHGHARNGQQLRRPRHRLPIDASPEEEAIEVGDGEVRRPVAEAEAPAGLKNPLDGGEASLAEPLL</sequence>
<feature type="compositionally biased region" description="Basic and acidic residues" evidence="1">
    <location>
        <begin position="1"/>
        <end position="27"/>
    </location>
</feature>
<name>C4J7R0_MAIZE</name>
<proteinExistence type="evidence at transcript level"/>
<evidence type="ECO:0000256" key="1">
    <source>
        <dbReference type="SAM" id="MobiDB-lite"/>
    </source>
</evidence>
<feature type="region of interest" description="Disordered" evidence="1">
    <location>
        <begin position="1"/>
        <end position="38"/>
    </location>
</feature>
<reference evidence="2" key="1">
    <citation type="journal article" date="2009" name="PLoS Genet.">
        <title>Sequencing, mapping, and analysis of 27,455 maize full-length cDNAs.</title>
        <authorList>
            <person name="Soderlund C."/>
            <person name="Descour A."/>
            <person name="Kudrna D."/>
            <person name="Bomhoff M."/>
            <person name="Boyd L."/>
            <person name="Currie J."/>
            <person name="Angelova A."/>
            <person name="Collura K."/>
            <person name="Wissotski M."/>
            <person name="Ashley E."/>
            <person name="Morrow D."/>
            <person name="Fernandes J."/>
            <person name="Walbot V."/>
            <person name="Yu Y."/>
        </authorList>
    </citation>
    <scope>NUCLEOTIDE SEQUENCE</scope>
    <source>
        <strain evidence="2">B73</strain>
    </source>
</reference>
<feature type="compositionally biased region" description="Acidic residues" evidence="1">
    <location>
        <begin position="83"/>
        <end position="93"/>
    </location>
</feature>
<dbReference type="AlphaFoldDB" id="C4J7R0"/>
<feature type="region of interest" description="Disordered" evidence="1">
    <location>
        <begin position="58"/>
        <end position="125"/>
    </location>
</feature>
<accession>C4J7R0</accession>
<reference evidence="2" key="2">
    <citation type="submission" date="2012-06" db="EMBL/GenBank/DDBJ databases">
        <authorList>
            <person name="Yu Y."/>
            <person name="Currie J."/>
            <person name="Lomeli R."/>
            <person name="Angelova A."/>
            <person name="Collura K."/>
            <person name="Wissotski M."/>
            <person name="Campos D."/>
            <person name="Kudrna D."/>
            <person name="Golser W."/>
            <person name="Ashely E."/>
            <person name="Descour A."/>
            <person name="Fernandes J."/>
            <person name="Soderlund C."/>
            <person name="Walbot V."/>
        </authorList>
    </citation>
    <scope>NUCLEOTIDE SEQUENCE</scope>
    <source>
        <strain evidence="2">B73</strain>
    </source>
</reference>